<dbReference type="EMBL" id="JALBUU010000028">
    <property type="protein sequence ID" value="MCI0755056.1"/>
    <property type="molecule type" value="Genomic_DNA"/>
</dbReference>
<dbReference type="InterPro" id="IPR014710">
    <property type="entry name" value="RmlC-like_jellyroll"/>
</dbReference>
<dbReference type="Gene3D" id="1.10.10.10">
    <property type="entry name" value="Winged helix-like DNA-binding domain superfamily/Winged helix DNA-binding domain"/>
    <property type="match status" value="1"/>
</dbReference>
<evidence type="ECO:0000259" key="4">
    <source>
        <dbReference type="PROSITE" id="PS51063"/>
    </source>
</evidence>
<accession>A0ABS9W6Z7</accession>
<sequence>MEQFTAFSDADRHLLNELLAQNQKHHGAREDIIREGEHSDDIHIVLSGLACRYKILENGTRQIMAFLIPGDPCDAEIFILKEMDHSIGTVTPSLISSVPGHTMKDLLLNRPGIALAFWWSTLQDEGILRERIIDEGRRDARSRIAFLIYEMLLRMRAVGVIDDLRFEFPVTQVDLADATGLTPVHVNRMLQQLREEKLIAIEGRYWTVLDPAGLRKVARFEANYLHLDRAKDQPDSEARDRLKGLI</sequence>
<dbReference type="InterPro" id="IPR000595">
    <property type="entry name" value="cNMP-bd_dom"/>
</dbReference>
<reference evidence="5 6" key="1">
    <citation type="submission" date="2022-03" db="EMBL/GenBank/DDBJ databases">
        <title>Complete genome analysis of Roseomonas KG 17.1 : a prolific producer of plant growth promoters.</title>
        <authorList>
            <person name="Saadouli I."/>
            <person name="Najjari A."/>
            <person name="Mosbah A."/>
            <person name="Ouzari H.I."/>
        </authorList>
    </citation>
    <scope>NUCLEOTIDE SEQUENCE [LARGE SCALE GENOMIC DNA]</scope>
    <source>
        <strain evidence="5 6">KG17-1</strain>
    </source>
</reference>
<evidence type="ECO:0000313" key="5">
    <source>
        <dbReference type="EMBL" id="MCI0755056.1"/>
    </source>
</evidence>
<dbReference type="Proteomes" id="UP001201985">
    <property type="component" value="Unassembled WGS sequence"/>
</dbReference>
<protein>
    <submittedName>
        <fullName evidence="5">Crp/Fnr family transcriptional regulator</fullName>
    </submittedName>
</protein>
<dbReference type="SMART" id="SM00419">
    <property type="entry name" value="HTH_CRP"/>
    <property type="match status" value="1"/>
</dbReference>
<dbReference type="InterPro" id="IPR012318">
    <property type="entry name" value="HTH_CRP"/>
</dbReference>
<dbReference type="CDD" id="cd00038">
    <property type="entry name" value="CAP_ED"/>
    <property type="match status" value="1"/>
</dbReference>
<dbReference type="PROSITE" id="PS51063">
    <property type="entry name" value="HTH_CRP_2"/>
    <property type="match status" value="1"/>
</dbReference>
<keyword evidence="3" id="KW-0804">Transcription</keyword>
<keyword evidence="6" id="KW-1185">Reference proteome</keyword>
<evidence type="ECO:0000256" key="2">
    <source>
        <dbReference type="ARBA" id="ARBA00023125"/>
    </source>
</evidence>
<dbReference type="Pfam" id="PF00027">
    <property type="entry name" value="cNMP_binding"/>
    <property type="match status" value="1"/>
</dbReference>
<keyword evidence="1" id="KW-0805">Transcription regulation</keyword>
<evidence type="ECO:0000256" key="3">
    <source>
        <dbReference type="ARBA" id="ARBA00023163"/>
    </source>
</evidence>
<dbReference type="InterPro" id="IPR018490">
    <property type="entry name" value="cNMP-bd_dom_sf"/>
</dbReference>
<dbReference type="RefSeq" id="WP_120010333.1">
    <property type="nucleotide sequence ID" value="NZ_JALBUU010000028.1"/>
</dbReference>
<keyword evidence="2" id="KW-0238">DNA-binding</keyword>
<organism evidence="5 6">
    <name type="scientific">Teichococcus vastitatis</name>
    <dbReference type="NCBI Taxonomy" id="2307076"/>
    <lineage>
        <taxon>Bacteria</taxon>
        <taxon>Pseudomonadati</taxon>
        <taxon>Pseudomonadota</taxon>
        <taxon>Alphaproteobacteria</taxon>
        <taxon>Acetobacterales</taxon>
        <taxon>Roseomonadaceae</taxon>
        <taxon>Roseomonas</taxon>
    </lineage>
</organism>
<gene>
    <name evidence="5" type="ORF">MON41_15150</name>
</gene>
<dbReference type="SUPFAM" id="SSF51206">
    <property type="entry name" value="cAMP-binding domain-like"/>
    <property type="match status" value="1"/>
</dbReference>
<dbReference type="InterPro" id="IPR036390">
    <property type="entry name" value="WH_DNA-bd_sf"/>
</dbReference>
<dbReference type="SUPFAM" id="SSF46785">
    <property type="entry name" value="Winged helix' DNA-binding domain"/>
    <property type="match status" value="1"/>
</dbReference>
<comment type="caution">
    <text evidence="5">The sequence shown here is derived from an EMBL/GenBank/DDBJ whole genome shotgun (WGS) entry which is preliminary data.</text>
</comment>
<evidence type="ECO:0000313" key="6">
    <source>
        <dbReference type="Proteomes" id="UP001201985"/>
    </source>
</evidence>
<dbReference type="Gene3D" id="2.60.120.10">
    <property type="entry name" value="Jelly Rolls"/>
    <property type="match status" value="1"/>
</dbReference>
<dbReference type="Pfam" id="PF13545">
    <property type="entry name" value="HTH_Crp_2"/>
    <property type="match status" value="1"/>
</dbReference>
<feature type="domain" description="HTH crp-type" evidence="4">
    <location>
        <begin position="138"/>
        <end position="212"/>
    </location>
</feature>
<dbReference type="InterPro" id="IPR036388">
    <property type="entry name" value="WH-like_DNA-bd_sf"/>
</dbReference>
<evidence type="ECO:0000256" key="1">
    <source>
        <dbReference type="ARBA" id="ARBA00023015"/>
    </source>
</evidence>
<proteinExistence type="predicted"/>
<name>A0ABS9W6Z7_9PROT</name>